<dbReference type="RefSeq" id="WP_051790049.1">
    <property type="nucleotide sequence ID" value="NZ_CP013251.1"/>
</dbReference>
<dbReference type="SUPFAM" id="SSF53335">
    <property type="entry name" value="S-adenosyl-L-methionine-dependent methyltransferases"/>
    <property type="match status" value="1"/>
</dbReference>
<dbReference type="InterPro" id="IPR029063">
    <property type="entry name" value="SAM-dependent_MTases_sf"/>
</dbReference>
<sequence length="246" mass="28359">MIEQYMVAPYDWSQQIRMNDLALPKGDQVINFFSANKPYRDCPDNRQFVETYLSRARVFSIDAQVLHYACDQIAIKNGFIMEMGVCTGRTINFIAALNPASRIYGFDSFEGLPQPWNGGEEYNFPTGEFGFKERSAVPPVLHNVCLIKGLFSETLPVFSREILQEAPISFLHMDCDIYQSATEVFQHLGHRLVPGSVVVFDELYNYPNWKEHEWKALQEFLKATDKQVEFIAFNENWGQVAVRFTD</sequence>
<evidence type="ECO:0000313" key="2">
    <source>
        <dbReference type="Proteomes" id="UP000071065"/>
    </source>
</evidence>
<dbReference type="STRING" id="570277.EZMO1_3473"/>
<protein>
    <submittedName>
        <fullName evidence="1">Uncharacterized protein</fullName>
    </submittedName>
</protein>
<proteinExistence type="predicted"/>
<dbReference type="EMBL" id="CP013251">
    <property type="protein sequence ID" value="AMO57461.1"/>
    <property type="molecule type" value="Genomic_DNA"/>
</dbReference>
<dbReference type="OrthoDB" id="9799872at2"/>
<dbReference type="KEGG" id="emp:EZMO1_3473"/>
<accession>A0A142BFD5</accession>
<gene>
    <name evidence="1" type="ORF">EZMO1_3473</name>
</gene>
<dbReference type="Pfam" id="PF13578">
    <property type="entry name" value="Methyltransf_24"/>
    <property type="match status" value="1"/>
</dbReference>
<organism evidence="1 2">
    <name type="scientific">Endozoicomonas montiporae CL-33</name>
    <dbReference type="NCBI Taxonomy" id="570277"/>
    <lineage>
        <taxon>Bacteria</taxon>
        <taxon>Pseudomonadati</taxon>
        <taxon>Pseudomonadota</taxon>
        <taxon>Gammaproteobacteria</taxon>
        <taxon>Oceanospirillales</taxon>
        <taxon>Endozoicomonadaceae</taxon>
        <taxon>Endozoicomonas</taxon>
    </lineage>
</organism>
<reference evidence="1 2" key="1">
    <citation type="journal article" date="2016" name="Front. Microbiol.">
        <title>Genomic Insight into the Host-Endosymbiont Relationship of Endozoicomonas montiporae CL-33(T) with its Coral Host.</title>
        <authorList>
            <person name="Ding J.-Y."/>
            <person name="Shiu J.-H."/>
            <person name="Chen W.-M."/>
            <person name="Chiang Y.-R."/>
            <person name="Tang S.-L."/>
        </authorList>
    </citation>
    <scope>NUCLEOTIDE SEQUENCE [LARGE SCALE GENOMIC DNA]</scope>
    <source>
        <strain evidence="1 2">CL-33</strain>
    </source>
</reference>
<dbReference type="InterPro" id="IPR008884">
    <property type="entry name" value="TylF_MeTrfase"/>
</dbReference>
<evidence type="ECO:0000313" key="1">
    <source>
        <dbReference type="EMBL" id="AMO57461.1"/>
    </source>
</evidence>
<dbReference type="PATRIC" id="fig|570277.3.peg.3737"/>
<dbReference type="PANTHER" id="PTHR40036:SF1">
    <property type="entry name" value="MACROCIN O-METHYLTRANSFERASE"/>
    <property type="match status" value="1"/>
</dbReference>
<dbReference type="AlphaFoldDB" id="A0A142BFD5"/>
<name>A0A142BFD5_9GAMM</name>
<dbReference type="Proteomes" id="UP000071065">
    <property type="component" value="Chromosome"/>
</dbReference>
<dbReference type="PANTHER" id="PTHR40036">
    <property type="entry name" value="MACROCIN O-METHYLTRANSFERASE"/>
    <property type="match status" value="1"/>
</dbReference>
<dbReference type="Gene3D" id="3.40.50.150">
    <property type="entry name" value="Vaccinia Virus protein VP39"/>
    <property type="match status" value="1"/>
</dbReference>